<keyword evidence="6" id="KW-1185">Reference proteome</keyword>
<evidence type="ECO:0000313" key="5">
    <source>
        <dbReference type="EMBL" id="KGJ01552.1"/>
    </source>
</evidence>
<dbReference type="STRING" id="690417.IC63_16840"/>
<dbReference type="PANTHER" id="PTHR33204:SF18">
    <property type="entry name" value="TRANSCRIPTIONAL REGULATORY PROTEIN"/>
    <property type="match status" value="1"/>
</dbReference>
<dbReference type="InterPro" id="IPR002577">
    <property type="entry name" value="HTH_HxlR"/>
</dbReference>
<dbReference type="PANTHER" id="PTHR33204">
    <property type="entry name" value="TRANSCRIPTIONAL REGULATOR, MARR FAMILY"/>
    <property type="match status" value="1"/>
</dbReference>
<accession>A0A099EU88</accession>
<organism evidence="5 6">
    <name type="scientific">Paracoccus sphaerophysae</name>
    <dbReference type="NCBI Taxonomy" id="690417"/>
    <lineage>
        <taxon>Bacteria</taxon>
        <taxon>Pseudomonadati</taxon>
        <taxon>Pseudomonadota</taxon>
        <taxon>Alphaproteobacteria</taxon>
        <taxon>Rhodobacterales</taxon>
        <taxon>Paracoccaceae</taxon>
        <taxon>Paracoccus</taxon>
    </lineage>
</organism>
<feature type="domain" description="HTH hxlR-type" evidence="4">
    <location>
        <begin position="12"/>
        <end position="110"/>
    </location>
</feature>
<keyword evidence="3" id="KW-0804">Transcription</keyword>
<evidence type="ECO:0000256" key="2">
    <source>
        <dbReference type="ARBA" id="ARBA00023125"/>
    </source>
</evidence>
<dbReference type="GO" id="GO:0003677">
    <property type="term" value="F:DNA binding"/>
    <property type="evidence" value="ECO:0007669"/>
    <property type="project" value="UniProtKB-KW"/>
</dbReference>
<proteinExistence type="predicted"/>
<dbReference type="InterPro" id="IPR036388">
    <property type="entry name" value="WH-like_DNA-bd_sf"/>
</dbReference>
<protein>
    <recommendedName>
        <fullName evidence="4">HTH hxlR-type domain-containing protein</fullName>
    </recommendedName>
</protein>
<gene>
    <name evidence="5" type="ORF">IC63_16840</name>
</gene>
<dbReference type="SUPFAM" id="SSF46785">
    <property type="entry name" value="Winged helix' DNA-binding domain"/>
    <property type="match status" value="1"/>
</dbReference>
<dbReference type="Gene3D" id="1.10.10.10">
    <property type="entry name" value="Winged helix-like DNA-binding domain superfamily/Winged helix DNA-binding domain"/>
    <property type="match status" value="1"/>
</dbReference>
<dbReference type="Pfam" id="PF01638">
    <property type="entry name" value="HxlR"/>
    <property type="match status" value="1"/>
</dbReference>
<evidence type="ECO:0000259" key="4">
    <source>
        <dbReference type="PROSITE" id="PS51118"/>
    </source>
</evidence>
<sequence length="223" mass="23913">MAEIRKSYGEGCLAAHALDVVGDRWALLVLRELMLGPKRFGAIRARLPGIATNMLARRLADLEAAGMLVHRDLPPPASVPVYELTAEGRAFHPVLVALCHWAAGSPGHDPRLPISPTALMISMQSMLHADPGAVHEAGFSMDDERFLMTVRAGRAEVRRTDAPEGAVHLAAPPNVMARVVYGPEPLARTMAAGLVRVDGDVASGQPFIDLFRLERPAPGSTQP</sequence>
<dbReference type="PROSITE" id="PS51118">
    <property type="entry name" value="HTH_HXLR"/>
    <property type="match status" value="1"/>
</dbReference>
<reference evidence="5 6" key="1">
    <citation type="submission" date="2014-09" db="EMBL/GenBank/DDBJ databases">
        <authorList>
            <person name="McGinnis J.M."/>
            <person name="Wolfgang W.J."/>
        </authorList>
    </citation>
    <scope>NUCLEOTIDE SEQUENCE [LARGE SCALE GENOMIC DNA]</scope>
    <source>
        <strain evidence="5 6">HAMBI 3106</strain>
    </source>
</reference>
<dbReference type="OrthoDB" id="9782219at2"/>
<keyword evidence="2" id="KW-0238">DNA-binding</keyword>
<evidence type="ECO:0000256" key="1">
    <source>
        <dbReference type="ARBA" id="ARBA00023015"/>
    </source>
</evidence>
<comment type="caution">
    <text evidence="5">The sequence shown here is derived from an EMBL/GenBank/DDBJ whole genome shotgun (WGS) entry which is preliminary data.</text>
</comment>
<evidence type="ECO:0000313" key="6">
    <source>
        <dbReference type="Proteomes" id="UP000029917"/>
    </source>
</evidence>
<evidence type="ECO:0000256" key="3">
    <source>
        <dbReference type="ARBA" id="ARBA00023163"/>
    </source>
</evidence>
<dbReference type="EMBL" id="JRKS01000108">
    <property type="protein sequence ID" value="KGJ01552.1"/>
    <property type="molecule type" value="Genomic_DNA"/>
</dbReference>
<keyword evidence="1" id="KW-0805">Transcription regulation</keyword>
<name>A0A099EU88_9RHOB</name>
<dbReference type="Proteomes" id="UP000029917">
    <property type="component" value="Unassembled WGS sequence"/>
</dbReference>
<reference evidence="5 6" key="2">
    <citation type="submission" date="2014-10" db="EMBL/GenBank/DDBJ databases">
        <title>Paracoccus sanguinis sp. nov., isolated from clinical specimens of New York State patients.</title>
        <authorList>
            <person name="Mingle L.A."/>
            <person name="Cole J.A."/>
            <person name="Lapierre P."/>
            <person name="Musser K.A."/>
        </authorList>
    </citation>
    <scope>NUCLEOTIDE SEQUENCE [LARGE SCALE GENOMIC DNA]</scope>
    <source>
        <strain evidence="5 6">HAMBI 3106</strain>
    </source>
</reference>
<dbReference type="AlphaFoldDB" id="A0A099EU88"/>
<dbReference type="RefSeq" id="WP_036722514.1">
    <property type="nucleotide sequence ID" value="NZ_JRKS01000108.1"/>
</dbReference>
<dbReference type="InterPro" id="IPR036390">
    <property type="entry name" value="WH_DNA-bd_sf"/>
</dbReference>